<evidence type="ECO:0008006" key="4">
    <source>
        <dbReference type="Google" id="ProtNLM"/>
    </source>
</evidence>
<dbReference type="Proteomes" id="UP001221898">
    <property type="component" value="Unassembled WGS sequence"/>
</dbReference>
<accession>A0AAD7T2T1</accession>
<proteinExistence type="predicted"/>
<dbReference type="EMBL" id="JAINUG010000016">
    <property type="protein sequence ID" value="KAJ8413311.1"/>
    <property type="molecule type" value="Genomic_DNA"/>
</dbReference>
<keyword evidence="3" id="KW-1185">Reference proteome</keyword>
<keyword evidence="1" id="KW-0732">Signal</keyword>
<evidence type="ECO:0000313" key="2">
    <source>
        <dbReference type="EMBL" id="KAJ8413311.1"/>
    </source>
</evidence>
<evidence type="ECO:0000256" key="1">
    <source>
        <dbReference type="SAM" id="SignalP"/>
    </source>
</evidence>
<organism evidence="2 3">
    <name type="scientific">Aldrovandia affinis</name>
    <dbReference type="NCBI Taxonomy" id="143900"/>
    <lineage>
        <taxon>Eukaryota</taxon>
        <taxon>Metazoa</taxon>
        <taxon>Chordata</taxon>
        <taxon>Craniata</taxon>
        <taxon>Vertebrata</taxon>
        <taxon>Euteleostomi</taxon>
        <taxon>Actinopterygii</taxon>
        <taxon>Neopterygii</taxon>
        <taxon>Teleostei</taxon>
        <taxon>Notacanthiformes</taxon>
        <taxon>Halosauridae</taxon>
        <taxon>Aldrovandia</taxon>
    </lineage>
</organism>
<dbReference type="AlphaFoldDB" id="A0AAD7T2T1"/>
<feature type="signal peptide" evidence="1">
    <location>
        <begin position="1"/>
        <end position="22"/>
    </location>
</feature>
<comment type="caution">
    <text evidence="2">The sequence shown here is derived from an EMBL/GenBank/DDBJ whole genome shotgun (WGS) entry which is preliminary data.</text>
</comment>
<gene>
    <name evidence="2" type="ORF">AAFF_G00093070</name>
</gene>
<sequence>MAEPQILLLAMRVLFPPCPWLASTWSPPTRLCWRYPRDQSPSRLPDPLWDLVVAYCPAGSLLVSPVLVP</sequence>
<reference evidence="2" key="1">
    <citation type="journal article" date="2023" name="Science">
        <title>Genome structures resolve the early diversification of teleost fishes.</title>
        <authorList>
            <person name="Parey E."/>
            <person name="Louis A."/>
            <person name="Montfort J."/>
            <person name="Bouchez O."/>
            <person name="Roques C."/>
            <person name="Iampietro C."/>
            <person name="Lluch J."/>
            <person name="Castinel A."/>
            <person name="Donnadieu C."/>
            <person name="Desvignes T."/>
            <person name="Floi Bucao C."/>
            <person name="Jouanno E."/>
            <person name="Wen M."/>
            <person name="Mejri S."/>
            <person name="Dirks R."/>
            <person name="Jansen H."/>
            <person name="Henkel C."/>
            <person name="Chen W.J."/>
            <person name="Zahm M."/>
            <person name="Cabau C."/>
            <person name="Klopp C."/>
            <person name="Thompson A.W."/>
            <person name="Robinson-Rechavi M."/>
            <person name="Braasch I."/>
            <person name="Lecointre G."/>
            <person name="Bobe J."/>
            <person name="Postlethwait J.H."/>
            <person name="Berthelot C."/>
            <person name="Roest Crollius H."/>
            <person name="Guiguen Y."/>
        </authorList>
    </citation>
    <scope>NUCLEOTIDE SEQUENCE</scope>
    <source>
        <strain evidence="2">NC1722</strain>
    </source>
</reference>
<feature type="chain" id="PRO_5041925541" description="Secreted protein" evidence="1">
    <location>
        <begin position="23"/>
        <end position="69"/>
    </location>
</feature>
<evidence type="ECO:0000313" key="3">
    <source>
        <dbReference type="Proteomes" id="UP001221898"/>
    </source>
</evidence>
<name>A0AAD7T2T1_9TELE</name>
<protein>
    <recommendedName>
        <fullName evidence="4">Secreted protein</fullName>
    </recommendedName>
</protein>